<dbReference type="PANTHER" id="PTHR37822:SF2">
    <property type="entry name" value="SPORE PHOTOPRODUCT LYASE"/>
    <property type="match status" value="1"/>
</dbReference>
<dbReference type="RefSeq" id="WP_121032543.1">
    <property type="nucleotide sequence ID" value="NZ_RBXT01000001.1"/>
</dbReference>
<sequence>MTPVNSSPSPVPPVTDLRPARRWVPRHVVVTRSAAERPHTAEILRRVEAAGVTDVQLLTADRITSPRGLSEREAYARAKDTLAVVVAPPSQLRPQPIPPSADWRLDLAKGCPAHCQYCYLAGSLTGPPITRVYANVDDVLAPIRSLTGSGSVTTGDADRAGEGTTFELSCYTDPLGIEHLTGSLAAAVTEVGTGLHGDGASLRFTTKFDDVAPLLALPHGRRTRVRFSLNASGVERFEGGTARMPERVAALGRVARAGYPVGLTIAPVMPVDGWREQYAALLDAVALALAGVDDLDVTAEVITHRFTPGSKEVIQGWYPRTRLDLDEDGRRAKRSTFGGVKYVYPGETMRELRGWFTDELDARLPQARLLYWT</sequence>
<dbReference type="Proteomes" id="UP000278440">
    <property type="component" value="Unassembled WGS sequence"/>
</dbReference>
<dbReference type="Gene3D" id="3.40.50.12110">
    <property type="match status" value="1"/>
</dbReference>
<dbReference type="Gene3D" id="3.80.30.30">
    <property type="match status" value="1"/>
</dbReference>
<keyword evidence="2" id="KW-1185">Reference proteome</keyword>
<reference evidence="1 2" key="1">
    <citation type="submission" date="2018-10" db="EMBL/GenBank/DDBJ databases">
        <title>Sequencing the genomes of 1000 actinobacteria strains.</title>
        <authorList>
            <person name="Klenk H.-P."/>
        </authorList>
    </citation>
    <scope>NUCLEOTIDE SEQUENCE [LARGE SCALE GENOMIC DNA]</scope>
    <source>
        <strain evidence="1 2">DSM 44267</strain>
    </source>
</reference>
<comment type="caution">
    <text evidence="1">The sequence shown here is derived from an EMBL/GenBank/DDBJ whole genome shotgun (WGS) entry which is preliminary data.</text>
</comment>
<evidence type="ECO:0000313" key="2">
    <source>
        <dbReference type="Proteomes" id="UP000278440"/>
    </source>
</evidence>
<dbReference type="AlphaFoldDB" id="A0A495Y065"/>
<dbReference type="GO" id="GO:0042601">
    <property type="term" value="C:endospore-forming forespore"/>
    <property type="evidence" value="ECO:0007669"/>
    <property type="project" value="TreeGrafter"/>
</dbReference>
<dbReference type="GO" id="GO:0051539">
    <property type="term" value="F:4 iron, 4 sulfur cluster binding"/>
    <property type="evidence" value="ECO:0007669"/>
    <property type="project" value="TreeGrafter"/>
</dbReference>
<organism evidence="1 2">
    <name type="scientific">Terracoccus luteus</name>
    <dbReference type="NCBI Taxonomy" id="53356"/>
    <lineage>
        <taxon>Bacteria</taxon>
        <taxon>Bacillati</taxon>
        <taxon>Actinomycetota</taxon>
        <taxon>Actinomycetes</taxon>
        <taxon>Micrococcales</taxon>
        <taxon>Intrasporangiaceae</taxon>
        <taxon>Terracoccus</taxon>
    </lineage>
</organism>
<gene>
    <name evidence="1" type="ORF">DFJ68_1810</name>
</gene>
<dbReference type="InterPro" id="IPR049539">
    <property type="entry name" value="SPL"/>
</dbReference>
<dbReference type="EMBL" id="RBXT01000001">
    <property type="protein sequence ID" value="RKT78366.1"/>
    <property type="molecule type" value="Genomic_DNA"/>
</dbReference>
<dbReference type="GO" id="GO:1904047">
    <property type="term" value="F:S-adenosyl-L-methionine binding"/>
    <property type="evidence" value="ECO:0007669"/>
    <property type="project" value="TreeGrafter"/>
</dbReference>
<protein>
    <submittedName>
        <fullName evidence="1">Spore photoproduct lyase</fullName>
    </submittedName>
</protein>
<dbReference type="OrthoDB" id="9787095at2"/>
<dbReference type="PANTHER" id="PTHR37822">
    <property type="entry name" value="SPORE PHOTOPRODUCT LYASE-RELATED"/>
    <property type="match status" value="1"/>
</dbReference>
<accession>A0A495Y065</accession>
<name>A0A495Y065_9MICO</name>
<keyword evidence="1" id="KW-0456">Lyase</keyword>
<evidence type="ECO:0000313" key="1">
    <source>
        <dbReference type="EMBL" id="RKT78366.1"/>
    </source>
</evidence>
<dbReference type="Pfam" id="PF20903">
    <property type="entry name" value="SPL"/>
    <property type="match status" value="1"/>
</dbReference>
<proteinExistence type="predicted"/>
<dbReference type="GO" id="GO:0003913">
    <property type="term" value="F:DNA photolyase activity"/>
    <property type="evidence" value="ECO:0007669"/>
    <property type="project" value="TreeGrafter"/>
</dbReference>